<protein>
    <submittedName>
        <fullName evidence="2">Uncharacterized protein</fullName>
    </submittedName>
</protein>
<reference evidence="2 3" key="1">
    <citation type="submission" date="2018-06" db="EMBL/GenBank/DDBJ databases">
        <authorList>
            <consortium name="Pathogen Informatics"/>
            <person name="Doyle S."/>
        </authorList>
    </citation>
    <scope>NUCLEOTIDE SEQUENCE [LARGE SCALE GENOMIC DNA]</scope>
    <source>
        <strain evidence="2 3">NCTC13337</strain>
    </source>
</reference>
<sequence length="86" mass="9885">MIARLKTMLAWLSAFVLTVVTLGGYTVRQRQRAEQAEREAEQLMINNQAHVAHSQRINAAIRANNQAQAEVDRELESGKRDYFERD</sequence>
<dbReference type="AlphaFoldDB" id="A0A380MSH1"/>
<dbReference type="Proteomes" id="UP000254601">
    <property type="component" value="Unassembled WGS sequence"/>
</dbReference>
<evidence type="ECO:0000256" key="1">
    <source>
        <dbReference type="SAM" id="Coils"/>
    </source>
</evidence>
<keyword evidence="3" id="KW-1185">Reference proteome</keyword>
<gene>
    <name evidence="2" type="ORF">NCTC13337_01172</name>
</gene>
<proteinExistence type="predicted"/>
<keyword evidence="1" id="KW-0175">Coiled coil</keyword>
<dbReference type="EMBL" id="UHIC01000001">
    <property type="protein sequence ID" value="SUO95238.1"/>
    <property type="molecule type" value="Genomic_DNA"/>
</dbReference>
<dbReference type="RefSeq" id="WP_072576193.1">
    <property type="nucleotide sequence ID" value="NZ_LWHB01000054.1"/>
</dbReference>
<evidence type="ECO:0000313" key="3">
    <source>
        <dbReference type="Proteomes" id="UP000254601"/>
    </source>
</evidence>
<accession>A0A380MSH1</accession>
<name>A0A380MSH1_9GAMM</name>
<feature type="coiled-coil region" evidence="1">
    <location>
        <begin position="26"/>
        <end position="77"/>
    </location>
</feature>
<organism evidence="2 3">
    <name type="scientific">Suttonella ornithocola</name>
    <dbReference type="NCBI Taxonomy" id="279832"/>
    <lineage>
        <taxon>Bacteria</taxon>
        <taxon>Pseudomonadati</taxon>
        <taxon>Pseudomonadota</taxon>
        <taxon>Gammaproteobacteria</taxon>
        <taxon>Cardiobacteriales</taxon>
        <taxon>Cardiobacteriaceae</taxon>
        <taxon>Suttonella</taxon>
    </lineage>
</organism>
<evidence type="ECO:0000313" key="2">
    <source>
        <dbReference type="EMBL" id="SUO95238.1"/>
    </source>
</evidence>